<dbReference type="SUPFAM" id="SSF56112">
    <property type="entry name" value="Protein kinase-like (PK-like)"/>
    <property type="match status" value="1"/>
</dbReference>
<sequence length="758" mass="87573">ELRDAFQGFAVKDVDIVRRADDRPAGFGFIEFENEADQRRAIEQKNGFVLKDRKITIKAAGNLDIMEQKGKREQVQFNKINQLSQQNPQSFSHRTFTSTHITNIPSDMKEQELKEFVSQFGEIKRLYYSPYIRGQARYADIRFKTHAGANLFVNSSPLQRIYGGIILQVNWDLNQEEIIDKMSPPQKGDNQQQNQEKQGDNESEEENKQDSEEQQDEENLIQRKQEKEDENVKIGQMHPKQEKQQLLHSILALDSSESMRGEPYERLIVIVNKYIDDQTKNEGLISVFRHSDEAIIIYEQGNRQIGPLEIQIGGGNNFKLAMLKAIEIAGRNPPSYECKVIFFTNGQCCNCFSDEADQFDQFGISIDVVGFNGANQHILNLLTRGIGHIFTSEEFNSEPEIQQIASSKYKFEDFQVFRTLRSGAFGRVVPVKHKGTNELFIMKRVQNFNEEEKKVAFEEVKQLKLAQSKNVVQLIDAFSRDTNFCILQEYCSGGNFRDLIGTMESLTITQRKIKATIYMYQILSGLRRIHSLKIVHRNLKPENILIDQFGNAKIADFGPAILINESLTDIHPSETKNYTPPETHSMNRVTELSDVWALGVIIVELITGVHPFEGGTQEETITNIIKGKMKPLPEEIQGELKDMLISMLNVESDKRPTVDKLLSSELMEFQSEIEIMNEQRIAKEKDNYQFIDQQFEKLQKKLDQKKNELDQKKNEFDQSKRDLEQRIQTLEQQKKKLDKEELILEKSQIKMEDQNQHI</sequence>
<keyword evidence="6" id="KW-0808">Transferase</keyword>
<dbReference type="Proteomes" id="UP000324800">
    <property type="component" value="Unassembled WGS sequence"/>
</dbReference>
<dbReference type="CDD" id="cd00590">
    <property type="entry name" value="RRM_SF"/>
    <property type="match status" value="2"/>
</dbReference>
<dbReference type="GO" id="GO:0005524">
    <property type="term" value="F:ATP binding"/>
    <property type="evidence" value="ECO:0007669"/>
    <property type="project" value="InterPro"/>
</dbReference>
<feature type="non-terminal residue" evidence="6">
    <location>
        <position position="1"/>
    </location>
</feature>
<keyword evidence="1" id="KW-0694">RNA-binding</keyword>
<protein>
    <submittedName>
        <fullName evidence="6">Putative serine/threonine-protein kinase Nek3</fullName>
    </submittedName>
</protein>
<dbReference type="CDD" id="cd00198">
    <property type="entry name" value="vWFA"/>
    <property type="match status" value="1"/>
</dbReference>
<dbReference type="EMBL" id="SNRW01006127">
    <property type="protein sequence ID" value="KAA6383670.1"/>
    <property type="molecule type" value="Genomic_DNA"/>
</dbReference>
<dbReference type="GO" id="GO:0004674">
    <property type="term" value="F:protein serine/threonine kinase activity"/>
    <property type="evidence" value="ECO:0007669"/>
    <property type="project" value="TreeGrafter"/>
</dbReference>
<dbReference type="InterPro" id="IPR035979">
    <property type="entry name" value="RBD_domain_sf"/>
</dbReference>
<feature type="compositionally biased region" description="Basic and acidic residues" evidence="3">
    <location>
        <begin position="220"/>
        <end position="231"/>
    </location>
</feature>
<organism evidence="6 7">
    <name type="scientific">Streblomastix strix</name>
    <dbReference type="NCBI Taxonomy" id="222440"/>
    <lineage>
        <taxon>Eukaryota</taxon>
        <taxon>Metamonada</taxon>
        <taxon>Preaxostyla</taxon>
        <taxon>Oxymonadida</taxon>
        <taxon>Streblomastigidae</taxon>
        <taxon>Streblomastix</taxon>
    </lineage>
</organism>
<comment type="caution">
    <text evidence="6">The sequence shown here is derived from an EMBL/GenBank/DDBJ whole genome shotgun (WGS) entry which is preliminary data.</text>
</comment>
<evidence type="ECO:0000313" key="6">
    <source>
        <dbReference type="EMBL" id="KAA6383670.1"/>
    </source>
</evidence>
<proteinExistence type="predicted"/>
<dbReference type="PROSITE" id="PS50102">
    <property type="entry name" value="RRM"/>
    <property type="match status" value="1"/>
</dbReference>
<dbReference type="GO" id="GO:0044773">
    <property type="term" value="P:mitotic DNA damage checkpoint signaling"/>
    <property type="evidence" value="ECO:0007669"/>
    <property type="project" value="TreeGrafter"/>
</dbReference>
<evidence type="ECO:0000313" key="7">
    <source>
        <dbReference type="Proteomes" id="UP000324800"/>
    </source>
</evidence>
<keyword evidence="2" id="KW-0175">Coiled coil</keyword>
<feature type="domain" description="Protein kinase" evidence="4">
    <location>
        <begin position="414"/>
        <end position="667"/>
    </location>
</feature>
<accession>A0A5J4VME4</accession>
<feature type="coiled-coil region" evidence="2">
    <location>
        <begin position="681"/>
        <end position="750"/>
    </location>
</feature>
<dbReference type="Gene3D" id="3.30.200.20">
    <property type="entry name" value="Phosphorylase Kinase, domain 1"/>
    <property type="match status" value="1"/>
</dbReference>
<dbReference type="InterPro" id="IPR012677">
    <property type="entry name" value="Nucleotide-bd_a/b_plait_sf"/>
</dbReference>
<dbReference type="OrthoDB" id="4062651at2759"/>
<evidence type="ECO:0000259" key="5">
    <source>
        <dbReference type="PROSITE" id="PS50102"/>
    </source>
</evidence>
<dbReference type="PROSITE" id="PS50011">
    <property type="entry name" value="PROTEIN_KINASE_DOM"/>
    <property type="match status" value="1"/>
</dbReference>
<name>A0A5J4VME4_9EUKA</name>
<dbReference type="Gene3D" id="3.40.50.410">
    <property type="entry name" value="von Willebrand factor, type A domain"/>
    <property type="match status" value="1"/>
</dbReference>
<dbReference type="SMART" id="SM00360">
    <property type="entry name" value="RRM"/>
    <property type="match status" value="2"/>
</dbReference>
<feature type="domain" description="RRM" evidence="5">
    <location>
        <begin position="1"/>
        <end position="62"/>
    </location>
</feature>
<dbReference type="Gene3D" id="1.10.510.10">
    <property type="entry name" value="Transferase(Phosphotransferase) domain 1"/>
    <property type="match status" value="1"/>
</dbReference>
<reference evidence="6 7" key="1">
    <citation type="submission" date="2019-03" db="EMBL/GenBank/DDBJ databases">
        <title>Single cell metagenomics reveals metabolic interactions within the superorganism composed of flagellate Streblomastix strix and complex community of Bacteroidetes bacteria on its surface.</title>
        <authorList>
            <person name="Treitli S.C."/>
            <person name="Kolisko M."/>
            <person name="Husnik F."/>
            <person name="Keeling P."/>
            <person name="Hampl V."/>
        </authorList>
    </citation>
    <scope>NUCLEOTIDE SEQUENCE [LARGE SCALE GENOMIC DNA]</scope>
    <source>
        <strain evidence="6">ST1C</strain>
    </source>
</reference>
<dbReference type="Pfam" id="PF00076">
    <property type="entry name" value="RRM_1"/>
    <property type="match status" value="2"/>
</dbReference>
<gene>
    <name evidence="6" type="ORF">EZS28_020804</name>
</gene>
<dbReference type="GO" id="GO:0003723">
    <property type="term" value="F:RNA binding"/>
    <property type="evidence" value="ECO:0007669"/>
    <property type="project" value="UniProtKB-UniRule"/>
</dbReference>
<dbReference type="InterPro" id="IPR000504">
    <property type="entry name" value="RRM_dom"/>
</dbReference>
<dbReference type="InterPro" id="IPR036465">
    <property type="entry name" value="vWFA_dom_sf"/>
</dbReference>
<keyword evidence="6" id="KW-0418">Kinase</keyword>
<dbReference type="SUPFAM" id="SSF54928">
    <property type="entry name" value="RNA-binding domain, RBD"/>
    <property type="match status" value="2"/>
</dbReference>
<dbReference type="AlphaFoldDB" id="A0A5J4VME4"/>
<dbReference type="GO" id="GO:0005634">
    <property type="term" value="C:nucleus"/>
    <property type="evidence" value="ECO:0007669"/>
    <property type="project" value="TreeGrafter"/>
</dbReference>
<evidence type="ECO:0000259" key="4">
    <source>
        <dbReference type="PROSITE" id="PS50011"/>
    </source>
</evidence>
<evidence type="ECO:0000256" key="2">
    <source>
        <dbReference type="SAM" id="Coils"/>
    </source>
</evidence>
<evidence type="ECO:0000256" key="3">
    <source>
        <dbReference type="SAM" id="MobiDB-lite"/>
    </source>
</evidence>
<evidence type="ECO:0000256" key="1">
    <source>
        <dbReference type="PROSITE-ProRule" id="PRU00176"/>
    </source>
</evidence>
<dbReference type="Pfam" id="PF00069">
    <property type="entry name" value="Pkinase"/>
    <property type="match status" value="1"/>
</dbReference>
<dbReference type="InterPro" id="IPR011009">
    <property type="entry name" value="Kinase-like_dom_sf"/>
</dbReference>
<dbReference type="InterPro" id="IPR000719">
    <property type="entry name" value="Prot_kinase_dom"/>
</dbReference>
<dbReference type="SUPFAM" id="SSF53300">
    <property type="entry name" value="vWA-like"/>
    <property type="match status" value="1"/>
</dbReference>
<dbReference type="PANTHER" id="PTHR44167:SF24">
    <property type="entry name" value="SERINE_THREONINE-PROTEIN KINASE CHK2"/>
    <property type="match status" value="1"/>
</dbReference>
<dbReference type="PANTHER" id="PTHR44167">
    <property type="entry name" value="OVARIAN-SPECIFIC SERINE/THREONINE-PROTEIN KINASE LOK-RELATED"/>
    <property type="match status" value="1"/>
</dbReference>
<feature type="region of interest" description="Disordered" evidence="3">
    <location>
        <begin position="181"/>
        <end position="231"/>
    </location>
</feature>
<dbReference type="Gene3D" id="3.30.70.330">
    <property type="match status" value="2"/>
</dbReference>